<dbReference type="HOGENOM" id="CLU_146657_0_0_9"/>
<keyword evidence="3" id="KW-1185">Reference proteome</keyword>
<reference evidence="2 3" key="1">
    <citation type="journal article" date="2009" name="PLoS ONE">
        <title>Genome analysis of the anaerobic thermohalophilic bacterium Halothermothrix orenii.</title>
        <authorList>
            <person name="Mavromatis K."/>
            <person name="Ivanova N."/>
            <person name="Anderson I."/>
            <person name="Lykidis A."/>
            <person name="Hooper S.D."/>
            <person name="Sun H."/>
            <person name="Kunin V."/>
            <person name="Lapidus A."/>
            <person name="Hugenholtz P."/>
            <person name="Patel B."/>
            <person name="Kyrpides N.C."/>
        </authorList>
    </citation>
    <scope>NUCLEOTIDE SEQUENCE [LARGE SCALE GENOMIC DNA]</scope>
    <source>
        <strain evidence="3">H 168 / OCM 544 / DSM 9562</strain>
    </source>
</reference>
<dbReference type="AlphaFoldDB" id="B8CXU9"/>
<evidence type="ECO:0000313" key="3">
    <source>
        <dbReference type="Proteomes" id="UP000000719"/>
    </source>
</evidence>
<evidence type="ECO:0008006" key="4">
    <source>
        <dbReference type="Google" id="ProtNLM"/>
    </source>
</evidence>
<dbReference type="RefSeq" id="WP_012636302.1">
    <property type="nucleotide sequence ID" value="NC_011899.1"/>
</dbReference>
<dbReference type="EMBL" id="CP001098">
    <property type="protein sequence ID" value="ACL70118.1"/>
    <property type="molecule type" value="Genomic_DNA"/>
</dbReference>
<dbReference type="KEGG" id="hor:Hore_13660"/>
<dbReference type="Proteomes" id="UP000000719">
    <property type="component" value="Chromosome"/>
</dbReference>
<dbReference type="eggNOG" id="ENOG50330MT">
    <property type="taxonomic scope" value="Bacteria"/>
</dbReference>
<protein>
    <recommendedName>
        <fullName evidence="4">DUF3887 domain-containing protein</fullName>
    </recommendedName>
</protein>
<feature type="signal peptide" evidence="1">
    <location>
        <begin position="1"/>
        <end position="22"/>
    </location>
</feature>
<gene>
    <name evidence="2" type="ordered locus">Hore_13660</name>
</gene>
<evidence type="ECO:0000313" key="2">
    <source>
        <dbReference type="EMBL" id="ACL70118.1"/>
    </source>
</evidence>
<keyword evidence="1" id="KW-0732">Signal</keyword>
<dbReference type="OrthoDB" id="1367364at2"/>
<feature type="chain" id="PRO_5002870049" description="DUF3887 domain-containing protein" evidence="1">
    <location>
        <begin position="23"/>
        <end position="147"/>
    </location>
</feature>
<accession>B8CXU9</accession>
<organism evidence="2 3">
    <name type="scientific">Halothermothrix orenii (strain H 168 / OCM 544 / DSM 9562)</name>
    <dbReference type="NCBI Taxonomy" id="373903"/>
    <lineage>
        <taxon>Bacteria</taxon>
        <taxon>Bacillati</taxon>
        <taxon>Bacillota</taxon>
        <taxon>Clostridia</taxon>
        <taxon>Halanaerobiales</taxon>
        <taxon>Halothermotrichaceae</taxon>
        <taxon>Halothermothrix</taxon>
    </lineage>
</organism>
<evidence type="ECO:0000256" key="1">
    <source>
        <dbReference type="SAM" id="SignalP"/>
    </source>
</evidence>
<proteinExistence type="predicted"/>
<name>B8CXU9_HALOH</name>
<sequence length="147" mass="17724">MKIKVIFTLMVILLAFTTVSLAKDIGFKDETEVREYCDTFVEYLIKEDTQNAFDLIESQWLFVPSEIQAIELQTVKQLELVKERFGEILGYKMLKKELVDEMFLKYTYVIKYENHILRWIFIFYKPKESWLLNTFRFDDSISKLFDE</sequence>